<evidence type="ECO:0000256" key="2">
    <source>
        <dbReference type="ARBA" id="ARBA00022475"/>
    </source>
</evidence>
<comment type="subcellular location">
    <subcellularLocation>
        <location evidence="1">Cell membrane</location>
        <topology evidence="1">Multi-pass membrane protein</topology>
    </subcellularLocation>
</comment>
<evidence type="ECO:0008006" key="12">
    <source>
        <dbReference type="Google" id="ProtNLM"/>
    </source>
</evidence>
<evidence type="ECO:0000256" key="1">
    <source>
        <dbReference type="ARBA" id="ARBA00004651"/>
    </source>
</evidence>
<feature type="coiled-coil region" evidence="6">
    <location>
        <begin position="200"/>
        <end position="272"/>
    </location>
</feature>
<feature type="coiled-coil region" evidence="6">
    <location>
        <begin position="355"/>
        <end position="382"/>
    </location>
</feature>
<feature type="transmembrane region" description="Helical" evidence="7">
    <location>
        <begin position="440"/>
        <end position="459"/>
    </location>
</feature>
<dbReference type="InterPro" id="IPR032807">
    <property type="entry name" value="GNVR"/>
</dbReference>
<protein>
    <recommendedName>
        <fullName evidence="12">Polysaccharide chain length determinant N-terminal domain-containing protein</fullName>
    </recommendedName>
</protein>
<keyword evidence="6" id="KW-0175">Coiled coil</keyword>
<organism evidence="10 11">
    <name type="scientific">Stappia albiluteola</name>
    <dbReference type="NCBI Taxonomy" id="2758565"/>
    <lineage>
        <taxon>Bacteria</taxon>
        <taxon>Pseudomonadati</taxon>
        <taxon>Pseudomonadota</taxon>
        <taxon>Alphaproteobacteria</taxon>
        <taxon>Hyphomicrobiales</taxon>
        <taxon>Stappiaceae</taxon>
        <taxon>Stappia</taxon>
    </lineage>
</organism>
<dbReference type="PANTHER" id="PTHR32309">
    <property type="entry name" value="TYROSINE-PROTEIN KINASE"/>
    <property type="match status" value="1"/>
</dbReference>
<evidence type="ECO:0000256" key="6">
    <source>
        <dbReference type="SAM" id="Coils"/>
    </source>
</evidence>
<evidence type="ECO:0000313" key="10">
    <source>
        <dbReference type="EMBL" id="MBA5775933.1"/>
    </source>
</evidence>
<dbReference type="Pfam" id="PF13807">
    <property type="entry name" value="GNVR"/>
    <property type="match status" value="1"/>
</dbReference>
<keyword evidence="5 7" id="KW-0472">Membrane</keyword>
<dbReference type="SUPFAM" id="SSF52540">
    <property type="entry name" value="P-loop containing nucleoside triphosphate hydrolases"/>
    <property type="match status" value="1"/>
</dbReference>
<dbReference type="Proteomes" id="UP000541109">
    <property type="component" value="Unassembled WGS sequence"/>
</dbReference>
<dbReference type="GO" id="GO:0004713">
    <property type="term" value="F:protein tyrosine kinase activity"/>
    <property type="evidence" value="ECO:0007669"/>
    <property type="project" value="TreeGrafter"/>
</dbReference>
<evidence type="ECO:0000256" key="7">
    <source>
        <dbReference type="SAM" id="Phobius"/>
    </source>
</evidence>
<keyword evidence="3 7" id="KW-0812">Transmembrane</keyword>
<evidence type="ECO:0000259" key="8">
    <source>
        <dbReference type="Pfam" id="PF02706"/>
    </source>
</evidence>
<evidence type="ECO:0000256" key="4">
    <source>
        <dbReference type="ARBA" id="ARBA00022989"/>
    </source>
</evidence>
<dbReference type="PANTHER" id="PTHR32309:SF13">
    <property type="entry name" value="FERRIC ENTEROBACTIN TRANSPORT PROTEIN FEPE"/>
    <property type="match status" value="1"/>
</dbReference>
<evidence type="ECO:0000256" key="3">
    <source>
        <dbReference type="ARBA" id="ARBA00022692"/>
    </source>
</evidence>
<evidence type="ECO:0000313" key="11">
    <source>
        <dbReference type="Proteomes" id="UP000541109"/>
    </source>
</evidence>
<dbReference type="AlphaFoldDB" id="A0A839A8T3"/>
<feature type="transmembrane region" description="Helical" evidence="7">
    <location>
        <begin position="31"/>
        <end position="49"/>
    </location>
</feature>
<proteinExistence type="predicted"/>
<comment type="caution">
    <text evidence="10">The sequence shown here is derived from an EMBL/GenBank/DDBJ whole genome shotgun (WGS) entry which is preliminary data.</text>
</comment>
<dbReference type="Gene3D" id="3.40.50.300">
    <property type="entry name" value="P-loop containing nucleotide triphosphate hydrolases"/>
    <property type="match status" value="1"/>
</dbReference>
<feature type="domain" description="Tyrosine-protein kinase G-rich" evidence="9">
    <location>
        <begin position="386"/>
        <end position="461"/>
    </location>
</feature>
<keyword evidence="2" id="KW-1003">Cell membrane</keyword>
<dbReference type="RefSeq" id="WP_182161835.1">
    <property type="nucleotide sequence ID" value="NZ_JACFXV010000031.1"/>
</dbReference>
<evidence type="ECO:0000256" key="5">
    <source>
        <dbReference type="ARBA" id="ARBA00023136"/>
    </source>
</evidence>
<feature type="domain" description="Polysaccharide chain length determinant N-terminal" evidence="8">
    <location>
        <begin position="22"/>
        <end position="104"/>
    </location>
</feature>
<dbReference type="InterPro" id="IPR003856">
    <property type="entry name" value="LPS_length_determ_N"/>
</dbReference>
<sequence length="728" mass="77355">MATADEQEARLGRGGFPDPFAVLRALSAGRYVIVIVAAVIVGLTALYALSAKSVYTASTKILIEPYNRQPFDSASAPSRIGVDAFAVDSQIAVISSASVLRPVVEGHKLVDDPEFGTAKGAGLLGLLFGAILPEAKETPADEAARINKTMIALGKALSVARQGSTYVVDIAVSSESPSKAATLSQAIANSYLNEQQRSFREQAERLAEQIDDRLVGLRERVREAEEKVQEFRAKNRLQSSAADGTLLIGQELEGLNAQLVEARSALASADAANQEIQRYLKREVDPTALGDLVTSPRITQLLQEYAAAVRSEASLAAELLPSHPTMIRARAQVERVGGLIREEIRGIGEAKRIERDVARERVANIERQIETLRTSANTDEAQLITLRELETEARATRAVYESVLSRAKEVANLEQVTAPVARIISPAEPPINPSWPKRKVLLVLAGILGLMLGTALVVARELLRQIRMAVFSGRADKARPVIAADTHTRKKSALPLIGALPALDGLAGEDGGSRDFASSARLVYRMLAGGDASGLPAPAPGYEKAVQGLLAGLLRERRGGGSQVVLMVAGERGDGLSLAAFSVGVAAAARGLKVLLVDANARDKDLTRLLDSEGGLGRVGISERIVENRHFDLSFLSLVAGAPKHRPLALEGDERSDLEEIAEGYDLVLVDAGLVGDAGGVEGLAGLGSMILLTLRSDADTDERTAEERPALQRIAGGRPVFLATTDA</sequence>
<dbReference type="InterPro" id="IPR050445">
    <property type="entry name" value="Bact_polysacc_biosynth/exp"/>
</dbReference>
<gene>
    <name evidence="10" type="ORF">H2509_02195</name>
</gene>
<dbReference type="GO" id="GO:0005886">
    <property type="term" value="C:plasma membrane"/>
    <property type="evidence" value="ECO:0007669"/>
    <property type="project" value="UniProtKB-SubCell"/>
</dbReference>
<dbReference type="EMBL" id="JACFXV010000031">
    <property type="protein sequence ID" value="MBA5775933.1"/>
    <property type="molecule type" value="Genomic_DNA"/>
</dbReference>
<keyword evidence="11" id="KW-1185">Reference proteome</keyword>
<dbReference type="Pfam" id="PF02706">
    <property type="entry name" value="Wzz"/>
    <property type="match status" value="1"/>
</dbReference>
<name>A0A839A8T3_9HYPH</name>
<evidence type="ECO:0000259" key="9">
    <source>
        <dbReference type="Pfam" id="PF13807"/>
    </source>
</evidence>
<accession>A0A839A8T3</accession>
<keyword evidence="4 7" id="KW-1133">Transmembrane helix</keyword>
<dbReference type="InterPro" id="IPR027417">
    <property type="entry name" value="P-loop_NTPase"/>
</dbReference>
<reference evidence="10 11" key="1">
    <citation type="submission" date="2020-07" db="EMBL/GenBank/DDBJ databases">
        <title>Stappia sp., F7233, whole genome shotgun sequencing project.</title>
        <authorList>
            <person name="Jiang S."/>
            <person name="Liu Z.W."/>
            <person name="Du Z.J."/>
        </authorList>
    </citation>
    <scope>NUCLEOTIDE SEQUENCE [LARGE SCALE GENOMIC DNA]</scope>
    <source>
        <strain evidence="10 11">F7233</strain>
    </source>
</reference>